<proteinExistence type="predicted"/>
<gene>
    <name evidence="2" type="ORF">AB675_7658</name>
</gene>
<dbReference type="RefSeq" id="XP_018000559.1">
    <property type="nucleotide sequence ID" value="XM_018148043.1"/>
</dbReference>
<dbReference type="GeneID" id="28739923"/>
<comment type="caution">
    <text evidence="2">The sequence shown here is derived from an EMBL/GenBank/DDBJ whole genome shotgun (WGS) entry which is preliminary data.</text>
</comment>
<sequence>MVTLTKLLTSALALCFALAGSIDVVPAIQHTPNLVTACIAQTVLGPHNISTSFPTAMSQTTPILHVQTQLEPFPEASRQCNHDSHEMGRVITLNVAPEQKPFIFHEFILKKINLTENWLMAVSGGSAVNGTYQIPDEDPHAWTDLWELAYYGNFTCNLAKLKSNLESAAAAHHRKQYQISALRRMRLYLLATRFHGEDVRNRVMDSFLDGWVYYFPELLELVLEAEIPQEDPMRSLLKHALAFEVLDGSSDWGTWRKHQPGQYAFYEQNVNRSNFLNQAMMEYPNGTYPGWTWESRCRWHTHGSTPACHPEVDPGAKIESGLAVVNDRRNPLSYLKRW</sequence>
<accession>A0A0N1P1E9</accession>
<keyword evidence="3" id="KW-1185">Reference proteome</keyword>
<organism evidence="2 3">
    <name type="scientific">Cyphellophora attinorum</name>
    <dbReference type="NCBI Taxonomy" id="1664694"/>
    <lineage>
        <taxon>Eukaryota</taxon>
        <taxon>Fungi</taxon>
        <taxon>Dikarya</taxon>
        <taxon>Ascomycota</taxon>
        <taxon>Pezizomycotina</taxon>
        <taxon>Eurotiomycetes</taxon>
        <taxon>Chaetothyriomycetidae</taxon>
        <taxon>Chaetothyriales</taxon>
        <taxon>Cyphellophoraceae</taxon>
        <taxon>Cyphellophora</taxon>
    </lineage>
</organism>
<feature type="signal peptide" evidence="1">
    <location>
        <begin position="1"/>
        <end position="19"/>
    </location>
</feature>
<name>A0A0N1P1E9_9EURO</name>
<protein>
    <recommendedName>
        <fullName evidence="4">BTB domain-containing protein</fullName>
    </recommendedName>
</protein>
<reference evidence="2 3" key="1">
    <citation type="submission" date="2015-06" db="EMBL/GenBank/DDBJ databases">
        <title>Draft genome of the ant-associated black yeast Phialophora attae CBS 131958.</title>
        <authorList>
            <person name="Moreno L.F."/>
            <person name="Stielow B.J."/>
            <person name="de Hoog S."/>
            <person name="Vicente V.A."/>
            <person name="Weiss V.A."/>
            <person name="de Vries M."/>
            <person name="Cruz L.M."/>
            <person name="Souza E.M."/>
        </authorList>
    </citation>
    <scope>NUCLEOTIDE SEQUENCE [LARGE SCALE GENOMIC DNA]</scope>
    <source>
        <strain evidence="2 3">CBS 131958</strain>
    </source>
</reference>
<feature type="chain" id="PRO_5005879518" description="BTB domain-containing protein" evidence="1">
    <location>
        <begin position="20"/>
        <end position="338"/>
    </location>
</feature>
<keyword evidence="1" id="KW-0732">Signal</keyword>
<evidence type="ECO:0000313" key="2">
    <source>
        <dbReference type="EMBL" id="KPI40596.1"/>
    </source>
</evidence>
<dbReference type="AlphaFoldDB" id="A0A0N1P1E9"/>
<evidence type="ECO:0008006" key="4">
    <source>
        <dbReference type="Google" id="ProtNLM"/>
    </source>
</evidence>
<dbReference type="VEuPathDB" id="FungiDB:AB675_7658"/>
<dbReference type="Proteomes" id="UP000038010">
    <property type="component" value="Unassembled WGS sequence"/>
</dbReference>
<dbReference type="EMBL" id="LFJN01000012">
    <property type="protein sequence ID" value="KPI40596.1"/>
    <property type="molecule type" value="Genomic_DNA"/>
</dbReference>
<evidence type="ECO:0000313" key="3">
    <source>
        <dbReference type="Proteomes" id="UP000038010"/>
    </source>
</evidence>
<evidence type="ECO:0000256" key="1">
    <source>
        <dbReference type="SAM" id="SignalP"/>
    </source>
</evidence>